<sequence length="214" mass="23054">MRGGRLRSTFYLVFTFGPSAAVDVMSVTSRHLRRVVKKDPEPAEEPTSSPIVTPAPPKPETPKLVPGPPVVKKWPKVDVSLIGGAGAGGIRPVPVRWGAGGNTEAARHLEKAKQAEVVGQIEIETPGELVPAKPETLKRAGSKYPGAATGETDGCCSCFSTKIFGKCLAPIKSLYDKVSLMRPQPGDKVLYFYLPLERITKLEAEICFYRSALP</sequence>
<comment type="caution">
    <text evidence="4">The sequence shown here is derived from an EMBL/GenBank/DDBJ whole genome shotgun (WGS) entry which is preliminary data.</text>
</comment>
<keyword evidence="4" id="KW-0675">Receptor</keyword>
<feature type="chain" id="PRO_5040233705" evidence="2">
    <location>
        <begin position="22"/>
        <end position="214"/>
    </location>
</feature>
<protein>
    <submittedName>
        <fullName evidence="4">Anthrax toxin receptor 2</fullName>
    </submittedName>
</protein>
<evidence type="ECO:0000313" key="4">
    <source>
        <dbReference type="EMBL" id="KAJ8022958.1"/>
    </source>
</evidence>
<gene>
    <name evidence="4" type="ORF">HOLleu_38007</name>
</gene>
<dbReference type="GO" id="GO:0038023">
    <property type="term" value="F:signaling receptor activity"/>
    <property type="evidence" value="ECO:0007669"/>
    <property type="project" value="InterPro"/>
</dbReference>
<organism evidence="4 5">
    <name type="scientific">Holothuria leucospilota</name>
    <name type="common">Black long sea cucumber</name>
    <name type="synonym">Mertensiothuria leucospilota</name>
    <dbReference type="NCBI Taxonomy" id="206669"/>
    <lineage>
        <taxon>Eukaryota</taxon>
        <taxon>Metazoa</taxon>
        <taxon>Echinodermata</taxon>
        <taxon>Eleutherozoa</taxon>
        <taxon>Echinozoa</taxon>
        <taxon>Holothuroidea</taxon>
        <taxon>Aspidochirotacea</taxon>
        <taxon>Aspidochirotida</taxon>
        <taxon>Holothuriidae</taxon>
        <taxon>Holothuria</taxon>
    </lineage>
</organism>
<proteinExistence type="predicted"/>
<accession>A0A9Q0YI45</accession>
<feature type="signal peptide" evidence="2">
    <location>
        <begin position="1"/>
        <end position="21"/>
    </location>
</feature>
<dbReference type="Pfam" id="PF05586">
    <property type="entry name" value="Ant_C"/>
    <property type="match status" value="1"/>
</dbReference>
<reference evidence="4" key="1">
    <citation type="submission" date="2021-10" db="EMBL/GenBank/DDBJ databases">
        <title>Tropical sea cucumber genome reveals ecological adaptation and Cuvierian tubules defense mechanism.</title>
        <authorList>
            <person name="Chen T."/>
        </authorList>
    </citation>
    <scope>NUCLEOTIDE SEQUENCE</scope>
    <source>
        <strain evidence="4">Nanhai2018</strain>
        <tissue evidence="4">Muscle</tissue>
    </source>
</reference>
<dbReference type="Proteomes" id="UP001152320">
    <property type="component" value="Chromosome 20"/>
</dbReference>
<feature type="domain" description="Anthrax toxin receptor C-terminal" evidence="3">
    <location>
        <begin position="95"/>
        <end position="190"/>
    </location>
</feature>
<evidence type="ECO:0000256" key="2">
    <source>
        <dbReference type="SAM" id="SignalP"/>
    </source>
</evidence>
<dbReference type="OrthoDB" id="10035766at2759"/>
<feature type="region of interest" description="Disordered" evidence="1">
    <location>
        <begin position="36"/>
        <end position="69"/>
    </location>
</feature>
<name>A0A9Q0YI45_HOLLE</name>
<evidence type="ECO:0000256" key="1">
    <source>
        <dbReference type="SAM" id="MobiDB-lite"/>
    </source>
</evidence>
<keyword evidence="2" id="KW-0732">Signal</keyword>
<evidence type="ECO:0000313" key="5">
    <source>
        <dbReference type="Proteomes" id="UP001152320"/>
    </source>
</evidence>
<keyword evidence="5" id="KW-1185">Reference proteome</keyword>
<dbReference type="InterPro" id="IPR008399">
    <property type="entry name" value="Anthrax_toxin_rcpt_C"/>
</dbReference>
<feature type="compositionally biased region" description="Pro residues" evidence="1">
    <location>
        <begin position="53"/>
        <end position="69"/>
    </location>
</feature>
<evidence type="ECO:0000259" key="3">
    <source>
        <dbReference type="Pfam" id="PF05586"/>
    </source>
</evidence>
<dbReference type="AlphaFoldDB" id="A0A9Q0YI45"/>
<dbReference type="GO" id="GO:0016020">
    <property type="term" value="C:membrane"/>
    <property type="evidence" value="ECO:0007669"/>
    <property type="project" value="InterPro"/>
</dbReference>
<dbReference type="EMBL" id="JAIZAY010000020">
    <property type="protein sequence ID" value="KAJ8022958.1"/>
    <property type="molecule type" value="Genomic_DNA"/>
</dbReference>